<evidence type="ECO:0000256" key="1">
    <source>
        <dbReference type="SAM" id="Phobius"/>
    </source>
</evidence>
<dbReference type="Proteomes" id="UP001185792">
    <property type="component" value="Unassembled WGS sequence"/>
</dbReference>
<feature type="transmembrane region" description="Helical" evidence="1">
    <location>
        <begin position="48"/>
        <end position="67"/>
    </location>
</feature>
<protein>
    <submittedName>
        <fullName evidence="2">Uncharacterized protein</fullName>
    </submittedName>
</protein>
<sequence>MPSSRGITLEELPPLKRDTTFIGATLTIAAGVLLQIAIIIHHTTLGNIAVTAAAIGLITMAIGSLLSRRTPHRTTDKRATITAALTGVALVIIAVILAMTTPLIGVAFIIGGIAAPLINLSEYITRDRTTV</sequence>
<keyword evidence="3" id="KW-1185">Reference proteome</keyword>
<keyword evidence="1" id="KW-0812">Transmembrane</keyword>
<organism evidence="2 3">
    <name type="scientific">Williamsia marianensis</name>
    <dbReference type="NCBI Taxonomy" id="85044"/>
    <lineage>
        <taxon>Bacteria</taxon>
        <taxon>Bacillati</taxon>
        <taxon>Actinomycetota</taxon>
        <taxon>Actinomycetes</taxon>
        <taxon>Mycobacteriales</taxon>
        <taxon>Nocardiaceae</taxon>
        <taxon>Williamsia</taxon>
    </lineage>
</organism>
<reference evidence="2 3" key="1">
    <citation type="submission" date="2023-10" db="EMBL/GenBank/DDBJ databases">
        <title>Development of a sustainable strategy for remediation of hydrocarbon-contaminated territories based on the waste exchange concept.</title>
        <authorList>
            <person name="Krivoruchko A."/>
        </authorList>
    </citation>
    <scope>NUCLEOTIDE SEQUENCE [LARGE SCALE GENOMIC DNA]</scope>
    <source>
        <strain evidence="2 3">IEGM 1236</strain>
    </source>
</reference>
<feature type="transmembrane region" description="Helical" evidence="1">
    <location>
        <begin position="103"/>
        <end position="120"/>
    </location>
</feature>
<keyword evidence="1" id="KW-0472">Membrane</keyword>
<keyword evidence="1" id="KW-1133">Transmembrane helix</keyword>
<feature type="transmembrane region" description="Helical" evidence="1">
    <location>
        <begin position="79"/>
        <end position="97"/>
    </location>
</feature>
<dbReference type="EMBL" id="JAWLUM010000011">
    <property type="protein sequence ID" value="MDV7137171.1"/>
    <property type="molecule type" value="Genomic_DNA"/>
</dbReference>
<dbReference type="RefSeq" id="WP_317715020.1">
    <property type="nucleotide sequence ID" value="NZ_JAWLUM010000011.1"/>
</dbReference>
<evidence type="ECO:0000313" key="3">
    <source>
        <dbReference type="Proteomes" id="UP001185792"/>
    </source>
</evidence>
<proteinExistence type="predicted"/>
<accession>A0ABU4F4R2</accession>
<name>A0ABU4F4R2_WILMA</name>
<comment type="caution">
    <text evidence="2">The sequence shown here is derived from an EMBL/GenBank/DDBJ whole genome shotgun (WGS) entry which is preliminary data.</text>
</comment>
<gene>
    <name evidence="2" type="ORF">R4198_26070</name>
</gene>
<feature type="transmembrane region" description="Helical" evidence="1">
    <location>
        <begin position="21"/>
        <end position="42"/>
    </location>
</feature>
<evidence type="ECO:0000313" key="2">
    <source>
        <dbReference type="EMBL" id="MDV7137171.1"/>
    </source>
</evidence>